<evidence type="ECO:0000256" key="1">
    <source>
        <dbReference type="SAM" id="MobiDB-lite"/>
    </source>
</evidence>
<dbReference type="GO" id="GO:0005634">
    <property type="term" value="C:nucleus"/>
    <property type="evidence" value="ECO:0007669"/>
    <property type="project" value="InterPro"/>
</dbReference>
<feature type="region of interest" description="Disordered" evidence="1">
    <location>
        <begin position="686"/>
        <end position="733"/>
    </location>
</feature>
<feature type="compositionally biased region" description="Low complexity" evidence="1">
    <location>
        <begin position="307"/>
        <end position="321"/>
    </location>
</feature>
<feature type="compositionally biased region" description="Acidic residues" evidence="1">
    <location>
        <begin position="262"/>
        <end position="279"/>
    </location>
</feature>
<dbReference type="InterPro" id="IPR018465">
    <property type="entry name" value="Scm3/HJURP"/>
</dbReference>
<feature type="compositionally biased region" description="Basic and acidic residues" evidence="1">
    <location>
        <begin position="339"/>
        <end position="358"/>
    </location>
</feature>
<organism evidence="2 3">
    <name type="scientific">Candida theae</name>
    <dbReference type="NCBI Taxonomy" id="1198502"/>
    <lineage>
        <taxon>Eukaryota</taxon>
        <taxon>Fungi</taxon>
        <taxon>Dikarya</taxon>
        <taxon>Ascomycota</taxon>
        <taxon>Saccharomycotina</taxon>
        <taxon>Pichiomycetes</taxon>
        <taxon>Debaryomycetaceae</taxon>
        <taxon>Candida/Lodderomyces clade</taxon>
        <taxon>Candida</taxon>
    </lineage>
</organism>
<proteinExistence type="predicted"/>
<feature type="compositionally biased region" description="Polar residues" evidence="1">
    <location>
        <begin position="686"/>
        <end position="706"/>
    </location>
</feature>
<dbReference type="RefSeq" id="XP_051610705.1">
    <property type="nucleotide sequence ID" value="XM_051755203.1"/>
</dbReference>
<dbReference type="AlphaFoldDB" id="A0AAD5BIA3"/>
<feature type="compositionally biased region" description="Polar residues" evidence="1">
    <location>
        <begin position="193"/>
        <end position="203"/>
    </location>
</feature>
<dbReference type="GO" id="GO:0046982">
    <property type="term" value="F:protein heterodimerization activity"/>
    <property type="evidence" value="ECO:0007669"/>
    <property type="project" value="InterPro"/>
</dbReference>
<dbReference type="InterPro" id="IPR009072">
    <property type="entry name" value="Histone-fold"/>
</dbReference>
<dbReference type="GeneID" id="76148766"/>
<keyword evidence="3" id="KW-1185">Reference proteome</keyword>
<feature type="compositionally biased region" description="Polar residues" evidence="1">
    <location>
        <begin position="1"/>
        <end position="16"/>
    </location>
</feature>
<protein>
    <submittedName>
        <fullName evidence="2">Uncharacterized protein</fullName>
    </submittedName>
</protein>
<dbReference type="Pfam" id="PF10384">
    <property type="entry name" value="Scm3"/>
    <property type="match status" value="1"/>
</dbReference>
<dbReference type="GO" id="GO:0042393">
    <property type="term" value="F:histone binding"/>
    <property type="evidence" value="ECO:0007669"/>
    <property type="project" value="InterPro"/>
</dbReference>
<feature type="compositionally biased region" description="Acidic residues" evidence="1">
    <location>
        <begin position="36"/>
        <end position="54"/>
    </location>
</feature>
<name>A0AAD5BIA3_9ASCO</name>
<feature type="compositionally biased region" description="Polar residues" evidence="1">
    <location>
        <begin position="322"/>
        <end position="332"/>
    </location>
</feature>
<feature type="compositionally biased region" description="Polar residues" evidence="1">
    <location>
        <begin position="210"/>
        <end position="219"/>
    </location>
</feature>
<comment type="caution">
    <text evidence="2">The sequence shown here is derived from an EMBL/GenBank/DDBJ whole genome shotgun (WGS) entry which is preliminary data.</text>
</comment>
<evidence type="ECO:0000313" key="3">
    <source>
        <dbReference type="Proteomes" id="UP001204833"/>
    </source>
</evidence>
<feature type="compositionally biased region" description="Basic and acidic residues" evidence="1">
    <location>
        <begin position="172"/>
        <end position="185"/>
    </location>
</feature>
<dbReference type="Proteomes" id="UP001204833">
    <property type="component" value="Unassembled WGS sequence"/>
</dbReference>
<feature type="region of interest" description="Disordered" evidence="1">
    <location>
        <begin position="159"/>
        <end position="371"/>
    </location>
</feature>
<feature type="region of interest" description="Disordered" evidence="1">
    <location>
        <begin position="1"/>
        <end position="61"/>
    </location>
</feature>
<feature type="compositionally biased region" description="Polar residues" evidence="1">
    <location>
        <begin position="359"/>
        <end position="371"/>
    </location>
</feature>
<dbReference type="Gene3D" id="1.10.20.10">
    <property type="entry name" value="Histone, subunit A"/>
    <property type="match status" value="1"/>
</dbReference>
<sequence>MSPTKQSRTVQASGQSLPPVPFKLTLYPPSLRPDQEQEEEEISIELSTDEELDQEERYPDEATRDIEQLIEESSDKELFRAKLKRLERDSLRRFENKWTGIISKYSNINDEQESDEIDLVTGEIVTNNGHLHRLRSGANFSNISSGKGARRLTTFKLWREPNGQHDQSGVRTLDKGNSKSQEKNIRRMRIPSPSKSARDSLTNGDFLRNVSPTKGQVPTQVDKDESPTKKRRIFVQQDTESSSSEYSEAESETSSDYSIGDASEDDEPYEESSDSDGSEEASGRSVDFHNNTEMSRSSESSKSKQFKPLGSSISKSPKLSSNEGPLSQSTPDPESPLKAAEREEHKQKLSPEKTEIHRYTSNKSSDLNVGDDSVQNLSNLFLEHSSPKHNKIHSRYVFNTKDDSENSPFLDESLAMNTPQKDKTMKLIDVNVSPIKSLSTTLASPPRSASCESFEEQINIVEEPYYFMGDAPSSSSSSSKLMVFKCCVTDCSFCTMNKKLYASHLIKHHSSLLYQLGYPTEADLSGGQETENQLTGINKKRLFHEFPLRFKSPLPLHTHVCDRIVNGDKCQMFYLCKEDLIKHRSSGKCNSQSQIIFCPILGCGYMTDGGYEDWRGHLINAGHCESEPHENSKASHKVSAMDNEADGSIADDVTQIVQQKSQNEILTELRSITNTSLSFNSLGGVSITKTAPKSQNPSKHSSTLSNLRDMASLAKPSPEQVETGYESIEELFK</sequence>
<reference evidence="2 3" key="1">
    <citation type="journal article" date="2022" name="DNA Res.">
        <title>Genome analysis of five recently described species of the CUG-Ser clade uncovers Candida theae as a new hybrid lineage with pathogenic potential in the Candida parapsilosis species complex.</title>
        <authorList>
            <person name="Mixao V."/>
            <person name="Del Olmo V."/>
            <person name="Hegedusova E."/>
            <person name="Saus E."/>
            <person name="Pryszcz L."/>
            <person name="Cillingova A."/>
            <person name="Nosek J."/>
            <person name="Gabaldon T."/>
        </authorList>
    </citation>
    <scope>NUCLEOTIDE SEQUENCE [LARGE SCALE GENOMIC DNA]</scope>
    <source>
        <strain evidence="2 3">CBS 12239</strain>
    </source>
</reference>
<dbReference type="EMBL" id="JAIHNG010000044">
    <property type="protein sequence ID" value="KAI5965441.1"/>
    <property type="molecule type" value="Genomic_DNA"/>
</dbReference>
<accession>A0AAD5BIA3</accession>
<gene>
    <name evidence="2" type="ORF">KGF57_000707</name>
</gene>
<evidence type="ECO:0000313" key="2">
    <source>
        <dbReference type="EMBL" id="KAI5965441.1"/>
    </source>
</evidence>